<dbReference type="Proteomes" id="UP000639419">
    <property type="component" value="Unassembled WGS sequence"/>
</dbReference>
<accession>A0ABX2KX37</accession>
<comment type="caution">
    <text evidence="1">The sequence shown here is derived from an EMBL/GenBank/DDBJ whole genome shotgun (WGS) entry which is preliminary data.</text>
</comment>
<keyword evidence="2" id="KW-1185">Reference proteome</keyword>
<organism evidence="1 2">
    <name type="scientific">Azospirillum formosense</name>
    <dbReference type="NCBI Taxonomy" id="861533"/>
    <lineage>
        <taxon>Bacteria</taxon>
        <taxon>Pseudomonadati</taxon>
        <taxon>Pseudomonadota</taxon>
        <taxon>Alphaproteobacteria</taxon>
        <taxon>Rhodospirillales</taxon>
        <taxon>Azospirillaceae</taxon>
        <taxon>Azospirillum</taxon>
    </lineage>
</organism>
<reference evidence="1 2" key="1">
    <citation type="submission" date="2019-10" db="EMBL/GenBank/DDBJ databases">
        <title>Genome sequence of Azospirillum formosense CC-Nfb-7.</title>
        <authorList>
            <person name="Ambrosini A."/>
            <person name="Sant'Anna F.H."/>
            <person name="Cassan F.D."/>
            <person name="Souza E.M."/>
            <person name="Passaglia L.M.P."/>
        </authorList>
    </citation>
    <scope>NUCLEOTIDE SEQUENCE [LARGE SCALE GENOMIC DNA]</scope>
    <source>
        <strain evidence="1 2">CC-NFb-7</strain>
    </source>
</reference>
<proteinExistence type="predicted"/>
<dbReference type="EMBL" id="WHOR01000027">
    <property type="protein sequence ID" value="NUB18785.1"/>
    <property type="molecule type" value="Genomic_DNA"/>
</dbReference>
<evidence type="ECO:0000313" key="2">
    <source>
        <dbReference type="Proteomes" id="UP000639419"/>
    </source>
</evidence>
<evidence type="ECO:0000313" key="1">
    <source>
        <dbReference type="EMBL" id="NUB18785.1"/>
    </source>
</evidence>
<gene>
    <name evidence="1" type="ORF">GBZ26_06110</name>
</gene>
<name>A0ABX2KX37_9PROT</name>
<dbReference type="RefSeq" id="WP_174438067.1">
    <property type="nucleotide sequence ID" value="NZ_JABEXZ010000002.1"/>
</dbReference>
<protein>
    <submittedName>
        <fullName evidence="1">Uncharacterized protein</fullName>
    </submittedName>
</protein>
<sequence length="135" mass="14981">MSHLSRVRLYSLQKADGPGRWERPDDRLGIVSLPDRDGSGEDESFADTAAIIQGMDLIVACNPVVGHIAGAMGRPVFLTLPWLGDWRRMRLPDRTPRYPVTRLLRMTRWSDSDRVMARVAAEIAAALARRAAGVS</sequence>